<protein>
    <submittedName>
        <fullName evidence="10">ABC transporter permease</fullName>
    </submittedName>
</protein>
<reference evidence="11" key="1">
    <citation type="journal article" date="2019" name="Int. J. Syst. Evol. Microbiol.">
        <title>The Global Catalogue of Microorganisms (GCM) 10K type strain sequencing project: providing services to taxonomists for standard genome sequencing and annotation.</title>
        <authorList>
            <consortium name="The Broad Institute Genomics Platform"/>
            <consortium name="The Broad Institute Genome Sequencing Center for Infectious Disease"/>
            <person name="Wu L."/>
            <person name="Ma J."/>
        </authorList>
    </citation>
    <scope>NUCLEOTIDE SEQUENCE [LARGE SCALE GENOMIC DNA]</scope>
    <source>
        <strain evidence="11">KCTC 52165</strain>
    </source>
</reference>
<evidence type="ECO:0000256" key="3">
    <source>
        <dbReference type="ARBA" id="ARBA00022448"/>
    </source>
</evidence>
<dbReference type="PANTHER" id="PTHR42929:SF1">
    <property type="entry name" value="INNER MEMBRANE ABC TRANSPORTER PERMEASE PROTEIN YDCU-RELATED"/>
    <property type="match status" value="1"/>
</dbReference>
<feature type="transmembrane region" description="Helical" evidence="8">
    <location>
        <begin position="254"/>
        <end position="277"/>
    </location>
</feature>
<gene>
    <name evidence="10" type="ORF">ACFOHJ_09385</name>
</gene>
<dbReference type="EMBL" id="JBHRTK010000011">
    <property type="protein sequence ID" value="MFC3206420.1"/>
    <property type="molecule type" value="Genomic_DNA"/>
</dbReference>
<name>A0ABV7K8K4_9HYPH</name>
<evidence type="ECO:0000256" key="4">
    <source>
        <dbReference type="ARBA" id="ARBA00022475"/>
    </source>
</evidence>
<keyword evidence="4" id="KW-1003">Cell membrane</keyword>
<feature type="transmembrane region" description="Helical" evidence="8">
    <location>
        <begin position="212"/>
        <end position="234"/>
    </location>
</feature>
<keyword evidence="6 8" id="KW-1133">Transmembrane helix</keyword>
<feature type="transmembrane region" description="Helical" evidence="8">
    <location>
        <begin position="158"/>
        <end position="179"/>
    </location>
</feature>
<proteinExistence type="inferred from homology"/>
<dbReference type="Gene3D" id="1.10.3720.10">
    <property type="entry name" value="MetI-like"/>
    <property type="match status" value="1"/>
</dbReference>
<dbReference type="PROSITE" id="PS50928">
    <property type="entry name" value="ABC_TM1"/>
    <property type="match status" value="1"/>
</dbReference>
<feature type="transmembrane region" description="Helical" evidence="8">
    <location>
        <begin position="105"/>
        <end position="129"/>
    </location>
</feature>
<evidence type="ECO:0000256" key="8">
    <source>
        <dbReference type="SAM" id="Phobius"/>
    </source>
</evidence>
<keyword evidence="11" id="KW-1185">Reference proteome</keyword>
<comment type="caution">
    <text evidence="10">The sequence shown here is derived from an EMBL/GenBank/DDBJ whole genome shotgun (WGS) entry which is preliminary data.</text>
</comment>
<evidence type="ECO:0000313" key="10">
    <source>
        <dbReference type="EMBL" id="MFC3206420.1"/>
    </source>
</evidence>
<evidence type="ECO:0000259" key="9">
    <source>
        <dbReference type="PROSITE" id="PS50928"/>
    </source>
</evidence>
<evidence type="ECO:0000256" key="1">
    <source>
        <dbReference type="ARBA" id="ARBA00004651"/>
    </source>
</evidence>
<evidence type="ECO:0000256" key="2">
    <source>
        <dbReference type="ARBA" id="ARBA00007069"/>
    </source>
</evidence>
<evidence type="ECO:0000256" key="7">
    <source>
        <dbReference type="ARBA" id="ARBA00023136"/>
    </source>
</evidence>
<feature type="transmembrane region" description="Helical" evidence="8">
    <location>
        <begin position="12"/>
        <end position="34"/>
    </location>
</feature>
<dbReference type="InterPro" id="IPR035906">
    <property type="entry name" value="MetI-like_sf"/>
</dbReference>
<comment type="subcellular location">
    <subcellularLocation>
        <location evidence="1">Cell membrane</location>
        <topology evidence="1">Multi-pass membrane protein</topology>
    </subcellularLocation>
</comment>
<accession>A0ABV7K8K4</accession>
<evidence type="ECO:0000256" key="5">
    <source>
        <dbReference type="ARBA" id="ARBA00022692"/>
    </source>
</evidence>
<keyword evidence="5 8" id="KW-0812">Transmembrane</keyword>
<comment type="similarity">
    <text evidence="2">Belongs to the binding-protein-dependent transport system permease family. CysTW subfamily.</text>
</comment>
<dbReference type="CDD" id="cd06261">
    <property type="entry name" value="TM_PBP2"/>
    <property type="match status" value="1"/>
</dbReference>
<dbReference type="Proteomes" id="UP001595583">
    <property type="component" value="Unassembled WGS sequence"/>
</dbReference>
<feature type="transmembrane region" description="Helical" evidence="8">
    <location>
        <begin position="75"/>
        <end position="98"/>
    </location>
</feature>
<keyword evidence="3" id="KW-0813">Transport</keyword>
<evidence type="ECO:0000313" key="11">
    <source>
        <dbReference type="Proteomes" id="UP001595583"/>
    </source>
</evidence>
<evidence type="ECO:0000256" key="6">
    <source>
        <dbReference type="ARBA" id="ARBA00022989"/>
    </source>
</evidence>
<sequence length="289" mass="31884">MKSPIVGGRAATLGLLLVPALVLTLVFFGIPALYMVRMSFNGHQPQAFFVPAFTVENYIKLVSDPLIRNAIWNTLRLSIIASFLTIAISYVFAFIVWTKPPRWKLFFAAIALCPLLISEIAIIFGWWMVFPKNGLLSLVLHTSGLVTQRSSLMYTEGAAFVGLIYITLPYSFFIFLSVFDEIDKRVLEAAADLGAPPLTTFRTVLFPLTRGGILIASAQVFIWTMGAYATPMALGPDTLWTLGFLIQDQMLAKHHWPMAAALAMALAAGVAVVIVLLRWLQPEHRSHGG</sequence>
<organism evidence="10 11">
    <name type="scientific">Aquamicrobium soli</name>
    <dbReference type="NCBI Taxonomy" id="1811518"/>
    <lineage>
        <taxon>Bacteria</taxon>
        <taxon>Pseudomonadati</taxon>
        <taxon>Pseudomonadota</taxon>
        <taxon>Alphaproteobacteria</taxon>
        <taxon>Hyphomicrobiales</taxon>
        <taxon>Phyllobacteriaceae</taxon>
        <taxon>Aquamicrobium</taxon>
    </lineage>
</organism>
<dbReference type="InterPro" id="IPR000515">
    <property type="entry name" value="MetI-like"/>
</dbReference>
<dbReference type="SUPFAM" id="SSF161098">
    <property type="entry name" value="MetI-like"/>
    <property type="match status" value="1"/>
</dbReference>
<dbReference type="PANTHER" id="PTHR42929">
    <property type="entry name" value="INNER MEMBRANE ABC TRANSPORTER PERMEASE PROTEIN YDCU-RELATED-RELATED"/>
    <property type="match status" value="1"/>
</dbReference>
<keyword evidence="7 8" id="KW-0472">Membrane</keyword>
<feature type="domain" description="ABC transmembrane type-1" evidence="9">
    <location>
        <begin position="71"/>
        <end position="277"/>
    </location>
</feature>
<dbReference type="RefSeq" id="WP_378220241.1">
    <property type="nucleotide sequence ID" value="NZ_JBHRTK010000011.1"/>
</dbReference>